<dbReference type="OrthoDB" id="8839291at2759"/>
<organism evidence="1 2">
    <name type="scientific">Anabarilius grahami</name>
    <name type="common">Kanglang fish</name>
    <name type="synonym">Barilius grahami</name>
    <dbReference type="NCBI Taxonomy" id="495550"/>
    <lineage>
        <taxon>Eukaryota</taxon>
        <taxon>Metazoa</taxon>
        <taxon>Chordata</taxon>
        <taxon>Craniata</taxon>
        <taxon>Vertebrata</taxon>
        <taxon>Euteleostomi</taxon>
        <taxon>Actinopterygii</taxon>
        <taxon>Neopterygii</taxon>
        <taxon>Teleostei</taxon>
        <taxon>Ostariophysi</taxon>
        <taxon>Cypriniformes</taxon>
        <taxon>Xenocyprididae</taxon>
        <taxon>Xenocypridinae</taxon>
        <taxon>Xenocypridinae incertae sedis</taxon>
        <taxon>Anabarilius</taxon>
    </lineage>
</organism>
<reference evidence="1 2" key="1">
    <citation type="submission" date="2018-10" db="EMBL/GenBank/DDBJ databases">
        <title>Genome assembly for a Yunnan-Guizhou Plateau 3E fish, Anabarilius grahami (Regan), and its evolutionary and genetic applications.</title>
        <authorList>
            <person name="Jiang W."/>
        </authorList>
    </citation>
    <scope>NUCLEOTIDE SEQUENCE [LARGE SCALE GENOMIC DNA]</scope>
    <source>
        <strain evidence="1">AG-KIZ</strain>
        <tissue evidence="1">Muscle</tissue>
    </source>
</reference>
<name>A0A3N0XIY5_ANAGA</name>
<sequence length="140" mass="15603">MLAKMIQVPNELQQNNSERRTLYIAYVNVSQLVCDDDDAAAIQEAITSFVLNIFVVSKVRDGGLEKKAGIAIEGAEVLFGIPSVAHACSYLMGLIYALELSYPKKLKYTFEAFQKIFLELEDVNKNMSSKIHDLKISLLA</sequence>
<evidence type="ECO:0000313" key="1">
    <source>
        <dbReference type="EMBL" id="ROI31825.1"/>
    </source>
</evidence>
<dbReference type="PANTHER" id="PTHR31025:SF25">
    <property type="entry name" value="ZINC FINGER (C2H2)-60"/>
    <property type="match status" value="1"/>
</dbReference>
<dbReference type="AlphaFoldDB" id="A0A3N0XIY5"/>
<evidence type="ECO:0000313" key="2">
    <source>
        <dbReference type="Proteomes" id="UP000281406"/>
    </source>
</evidence>
<gene>
    <name evidence="1" type="ORF">DPX16_0439</name>
</gene>
<proteinExistence type="predicted"/>
<accession>A0A3N0XIY5</accession>
<dbReference type="PANTHER" id="PTHR31025">
    <property type="entry name" value="SI:CH211-196P9.1-RELATED"/>
    <property type="match status" value="1"/>
</dbReference>
<dbReference type="EMBL" id="RJVU01072737">
    <property type="protein sequence ID" value="ROI31825.1"/>
    <property type="molecule type" value="Genomic_DNA"/>
</dbReference>
<protein>
    <submittedName>
        <fullName evidence="1">Uncharacterized protein</fullName>
    </submittedName>
</protein>
<dbReference type="Proteomes" id="UP000281406">
    <property type="component" value="Unassembled WGS sequence"/>
</dbReference>
<comment type="caution">
    <text evidence="1">The sequence shown here is derived from an EMBL/GenBank/DDBJ whole genome shotgun (WGS) entry which is preliminary data.</text>
</comment>
<keyword evidence="2" id="KW-1185">Reference proteome</keyword>